<feature type="compositionally biased region" description="Acidic residues" evidence="2">
    <location>
        <begin position="383"/>
        <end position="404"/>
    </location>
</feature>
<evidence type="ECO:0000256" key="2">
    <source>
        <dbReference type="SAM" id="MobiDB-lite"/>
    </source>
</evidence>
<comment type="caution">
    <text evidence="4">The sequence shown here is derived from an EMBL/GenBank/DDBJ whole genome shotgun (WGS) entry which is preliminary data.</text>
</comment>
<keyword evidence="3" id="KW-0812">Transmembrane</keyword>
<dbReference type="Gene3D" id="1.10.510.10">
    <property type="entry name" value="Transferase(Phosphotransferase) domain 1"/>
    <property type="match status" value="1"/>
</dbReference>
<dbReference type="OrthoDB" id="4975281at2"/>
<dbReference type="EMBL" id="WKKI01000019">
    <property type="protein sequence ID" value="MRX72689.1"/>
    <property type="molecule type" value="Genomic_DNA"/>
</dbReference>
<dbReference type="AlphaFoldDB" id="A0A7X2IZT9"/>
<reference evidence="4 5" key="1">
    <citation type="submission" date="2019-11" db="EMBL/GenBank/DDBJ databases">
        <title>Bacillus lacus genome.</title>
        <authorList>
            <person name="Allen C.J."/>
            <person name="Newman J.D."/>
        </authorList>
    </citation>
    <scope>NUCLEOTIDE SEQUENCE [LARGE SCALE GENOMIC DNA]</scope>
    <source>
        <strain evidence="4 5">KCTC 33946</strain>
    </source>
</reference>
<feature type="transmembrane region" description="Helical" evidence="3">
    <location>
        <begin position="221"/>
        <end position="241"/>
    </location>
</feature>
<feature type="compositionally biased region" description="Low complexity" evidence="2">
    <location>
        <begin position="405"/>
        <end position="430"/>
    </location>
</feature>
<keyword evidence="3" id="KW-0472">Membrane</keyword>
<name>A0A7X2IZT9_9BACI</name>
<protein>
    <submittedName>
        <fullName evidence="4">Type VII secretion protein EssB</fullName>
    </submittedName>
</protein>
<dbReference type="RefSeq" id="WP_154307846.1">
    <property type="nucleotide sequence ID" value="NZ_WKKI01000019.1"/>
</dbReference>
<dbReference type="Pfam" id="PF10140">
    <property type="entry name" value="YukC"/>
    <property type="match status" value="1"/>
</dbReference>
<evidence type="ECO:0000313" key="5">
    <source>
        <dbReference type="Proteomes" id="UP000448867"/>
    </source>
</evidence>
<gene>
    <name evidence="4" type="primary">essB</name>
    <name evidence="4" type="ORF">GJU40_11070</name>
</gene>
<dbReference type="InterPro" id="IPR042565">
    <property type="entry name" value="T7SS_EssB_C"/>
</dbReference>
<sequence>MEEKKVQLKSLSLHFQIRDEEWRTELAKSQTKVKDIRQLGLISAPSEYFLPVSVSEDEDTFIFSFVVEEEKKKWKDIKNLQRNEKLRLLCNLAKLRSCLSSRITFFLHPDNVVFDFNLMPAVIYRGIREILPPYTVTEEDFFQQYRCFVLALFSEQYSFEDLYNGSLNKAKETEFERQILEKKNFEQLLEYIQVCYRKEQQKTEAAMTVVPIKKFRLFKQLSVIMIGLSIVLAVPLFYYLFVKEPYQDKLLAAHGEFLSSNYGDVITTLNGEEPEKLPYRTKYILSYSYIQVESLSDREKEAIMRNVSLRSDENYLLYWILNGRGSFDESIDKAKFIDDPQLIMYGLIKQIEQVRNNPQLSGTERDEEVRRLQDQLNSYREEYVEEDEETEEASSDEVPIEEGDTAPAPAPAENEAPASEETPPASNEENAGNDNEEQPNGD</sequence>
<dbReference type="Proteomes" id="UP000448867">
    <property type="component" value="Unassembled WGS sequence"/>
</dbReference>
<organism evidence="4 5">
    <name type="scientific">Metabacillus lacus</name>
    <dbReference type="NCBI Taxonomy" id="1983721"/>
    <lineage>
        <taxon>Bacteria</taxon>
        <taxon>Bacillati</taxon>
        <taxon>Bacillota</taxon>
        <taxon>Bacilli</taxon>
        <taxon>Bacillales</taxon>
        <taxon>Bacillaceae</taxon>
        <taxon>Metabacillus</taxon>
    </lineage>
</organism>
<keyword evidence="5" id="KW-1185">Reference proteome</keyword>
<evidence type="ECO:0000256" key="1">
    <source>
        <dbReference type="ARBA" id="ARBA00010163"/>
    </source>
</evidence>
<evidence type="ECO:0000313" key="4">
    <source>
        <dbReference type="EMBL" id="MRX72689.1"/>
    </source>
</evidence>
<comment type="similarity">
    <text evidence="1">Belongs to the EssB family.</text>
</comment>
<accession>A0A7X2IZT9</accession>
<dbReference type="Gene3D" id="1.25.40.680">
    <property type="entry name" value="Type VII secretion system EssB, C-terminal-like domain"/>
    <property type="match status" value="1"/>
</dbReference>
<proteinExistence type="inferred from homology"/>
<dbReference type="NCBIfam" id="TIGR03926">
    <property type="entry name" value="T7_EssB"/>
    <property type="match status" value="1"/>
</dbReference>
<keyword evidence="3" id="KW-1133">Transmembrane helix</keyword>
<feature type="region of interest" description="Disordered" evidence="2">
    <location>
        <begin position="381"/>
        <end position="442"/>
    </location>
</feature>
<evidence type="ECO:0000256" key="3">
    <source>
        <dbReference type="SAM" id="Phobius"/>
    </source>
</evidence>
<dbReference type="InterPro" id="IPR018778">
    <property type="entry name" value="T7SS_EssB"/>
</dbReference>